<dbReference type="GO" id="GO:0042802">
    <property type="term" value="F:identical protein binding"/>
    <property type="evidence" value="ECO:0007669"/>
    <property type="project" value="UniProtKB-ARBA"/>
</dbReference>
<evidence type="ECO:0000256" key="4">
    <source>
        <dbReference type="ARBA" id="ARBA00004450"/>
    </source>
</evidence>
<dbReference type="FunFam" id="1.20.120.1240:FF:000002">
    <property type="entry name" value="Dynamin-1-like protein isoform 1"/>
    <property type="match status" value="1"/>
</dbReference>
<evidence type="ECO:0000256" key="20">
    <source>
        <dbReference type="ARBA" id="ARBA00023128"/>
    </source>
</evidence>
<dbReference type="GO" id="GO:0008017">
    <property type="term" value="F:microtubule binding"/>
    <property type="evidence" value="ECO:0007669"/>
    <property type="project" value="TreeGrafter"/>
</dbReference>
<evidence type="ECO:0000256" key="17">
    <source>
        <dbReference type="ARBA" id="ARBA00023034"/>
    </source>
</evidence>
<dbReference type="PANTHER" id="PTHR11566">
    <property type="entry name" value="DYNAMIN"/>
    <property type="match status" value="1"/>
</dbReference>
<evidence type="ECO:0000256" key="24">
    <source>
        <dbReference type="ARBA" id="ARBA00023176"/>
    </source>
</evidence>
<evidence type="ECO:0000256" key="28">
    <source>
        <dbReference type="RuleBase" id="RU003932"/>
    </source>
</evidence>
<evidence type="ECO:0000256" key="15">
    <source>
        <dbReference type="ARBA" id="ARBA00022801"/>
    </source>
</evidence>
<feature type="region of interest" description="Disordered" evidence="29">
    <location>
        <begin position="556"/>
        <end position="589"/>
    </location>
</feature>
<protein>
    <recommendedName>
        <fullName evidence="10">Dynamin-1-like protein</fullName>
        <ecNumber evidence="8">3.6.5.5</ecNumber>
    </recommendedName>
    <alternativeName>
        <fullName evidence="9">Interferon-induced GTP-binding protein Mx</fullName>
    </alternativeName>
    <alternativeName>
        <fullName evidence="26">Interferon-inducible Mx protein</fullName>
    </alternativeName>
</protein>
<dbReference type="GO" id="GO:0005829">
    <property type="term" value="C:cytosol"/>
    <property type="evidence" value="ECO:0007669"/>
    <property type="project" value="UniProtKB-SubCell"/>
</dbReference>
<dbReference type="SMART" id="SM00302">
    <property type="entry name" value="GED"/>
    <property type="match status" value="1"/>
</dbReference>
<keyword evidence="21 28" id="KW-0342">GTP-binding</keyword>
<dbReference type="GO" id="GO:0030001">
    <property type="term" value="P:metal ion transport"/>
    <property type="evidence" value="ECO:0007669"/>
    <property type="project" value="UniProtKB-ARBA"/>
</dbReference>
<dbReference type="Pfam" id="PF00350">
    <property type="entry name" value="Dynamin_N"/>
    <property type="match status" value="1"/>
</dbReference>
<dbReference type="Pfam" id="PF02212">
    <property type="entry name" value="GED"/>
    <property type="match status" value="1"/>
</dbReference>
<dbReference type="InterPro" id="IPR020850">
    <property type="entry name" value="GED_dom"/>
</dbReference>
<dbReference type="Ensembl" id="ENSSFAT00005029835.1">
    <property type="protein sequence ID" value="ENSSFAP00005028771.1"/>
    <property type="gene ID" value="ENSSFAG00005014619.1"/>
</dbReference>
<dbReference type="Pfam" id="PF01031">
    <property type="entry name" value="Dynamin_M"/>
    <property type="match status" value="1"/>
</dbReference>
<evidence type="ECO:0000259" key="30">
    <source>
        <dbReference type="PROSITE" id="PS51388"/>
    </source>
</evidence>
<dbReference type="EC" id="3.6.5.5" evidence="8"/>
<dbReference type="GO" id="GO:0005794">
    <property type="term" value="C:Golgi apparatus"/>
    <property type="evidence" value="ECO:0007669"/>
    <property type="project" value="UniProtKB-SubCell"/>
</dbReference>
<accession>A0A672HHQ3</accession>
<evidence type="ECO:0000256" key="5">
    <source>
        <dbReference type="ARBA" id="ARBA00004514"/>
    </source>
</evidence>
<dbReference type="GO" id="GO:0005905">
    <property type="term" value="C:clathrin-coated pit"/>
    <property type="evidence" value="ECO:0007669"/>
    <property type="project" value="UniProtKB-SubCell"/>
</dbReference>
<dbReference type="GO" id="GO:0016559">
    <property type="term" value="P:peroxisome fission"/>
    <property type="evidence" value="ECO:0007669"/>
    <property type="project" value="TreeGrafter"/>
</dbReference>
<reference evidence="32" key="3">
    <citation type="submission" date="2025-09" db="UniProtKB">
        <authorList>
            <consortium name="Ensembl"/>
        </authorList>
    </citation>
    <scope>IDENTIFICATION</scope>
</reference>
<keyword evidence="15" id="KW-0378">Hydrolase</keyword>
<dbReference type="GO" id="GO:0048511">
    <property type="term" value="P:rhythmic process"/>
    <property type="evidence" value="ECO:0007669"/>
    <property type="project" value="UniProtKB-KW"/>
</dbReference>
<dbReference type="GO" id="GO:0030672">
    <property type="term" value="C:synaptic vesicle membrane"/>
    <property type="evidence" value="ECO:0007669"/>
    <property type="project" value="UniProtKB-SubCell"/>
</dbReference>
<evidence type="ECO:0000256" key="18">
    <source>
        <dbReference type="ARBA" id="ARBA00023108"/>
    </source>
</evidence>
<dbReference type="PROSITE" id="PS51388">
    <property type="entry name" value="GED"/>
    <property type="match status" value="1"/>
</dbReference>
<organism evidence="32 33">
    <name type="scientific">Salarias fasciatus</name>
    <name type="common">Jewelled blenny</name>
    <name type="synonym">Blennius fasciatus</name>
    <dbReference type="NCBI Taxonomy" id="181472"/>
    <lineage>
        <taxon>Eukaryota</taxon>
        <taxon>Metazoa</taxon>
        <taxon>Chordata</taxon>
        <taxon>Craniata</taxon>
        <taxon>Vertebrata</taxon>
        <taxon>Euteleostomi</taxon>
        <taxon>Actinopterygii</taxon>
        <taxon>Neopterygii</taxon>
        <taxon>Teleostei</taxon>
        <taxon>Neoteleostei</taxon>
        <taxon>Acanthomorphata</taxon>
        <taxon>Ovalentaria</taxon>
        <taxon>Blenniimorphae</taxon>
        <taxon>Blenniiformes</taxon>
        <taxon>Blennioidei</taxon>
        <taxon>Blenniidae</taxon>
        <taxon>Salariinae</taxon>
        <taxon>Salarias</taxon>
    </lineage>
</organism>
<dbReference type="PROSITE" id="PS00410">
    <property type="entry name" value="G_DYNAMIN_1"/>
    <property type="match status" value="1"/>
</dbReference>
<keyword evidence="19" id="KW-0446">Lipid-binding</keyword>
<dbReference type="GO" id="GO:0006897">
    <property type="term" value="P:endocytosis"/>
    <property type="evidence" value="ECO:0007669"/>
    <property type="project" value="TreeGrafter"/>
</dbReference>
<evidence type="ECO:0000256" key="3">
    <source>
        <dbReference type="ARBA" id="ARBA00004432"/>
    </source>
</evidence>
<evidence type="ECO:0000256" key="22">
    <source>
        <dbReference type="ARBA" id="ARBA00023136"/>
    </source>
</evidence>
<dbReference type="SMART" id="SM00053">
    <property type="entry name" value="DYNc"/>
    <property type="match status" value="1"/>
</dbReference>
<dbReference type="CDD" id="cd08771">
    <property type="entry name" value="DLP_1"/>
    <property type="match status" value="1"/>
</dbReference>
<dbReference type="GO" id="GO:0000266">
    <property type="term" value="P:mitochondrial fission"/>
    <property type="evidence" value="ECO:0007669"/>
    <property type="project" value="UniProtKB-ARBA"/>
</dbReference>
<evidence type="ECO:0000256" key="12">
    <source>
        <dbReference type="ARBA" id="ARBA00022553"/>
    </source>
</evidence>
<dbReference type="GO" id="GO:0005777">
    <property type="term" value="C:peroxisome"/>
    <property type="evidence" value="ECO:0007669"/>
    <property type="project" value="UniProtKB-SubCell"/>
</dbReference>
<keyword evidence="18" id="KW-0090">Biological rhythms</keyword>
<keyword evidence="17" id="KW-0333">Golgi apparatus</keyword>
<evidence type="ECO:0000256" key="23">
    <source>
        <dbReference type="ARBA" id="ARBA00023140"/>
    </source>
</evidence>
<proteinExistence type="inferred from homology"/>
<comment type="similarity">
    <text evidence="28">Belongs to the TRAFAC class dynamin-like GTPase superfamily. Dynamin/Fzo/YdjA family.</text>
</comment>
<dbReference type="Proteomes" id="UP000472267">
    <property type="component" value="Chromosome 17"/>
</dbReference>
<dbReference type="GO" id="GO:0005874">
    <property type="term" value="C:microtubule"/>
    <property type="evidence" value="ECO:0007669"/>
    <property type="project" value="TreeGrafter"/>
</dbReference>
<dbReference type="InterPro" id="IPR003130">
    <property type="entry name" value="GED"/>
</dbReference>
<dbReference type="GO" id="GO:0003924">
    <property type="term" value="F:GTPase activity"/>
    <property type="evidence" value="ECO:0007669"/>
    <property type="project" value="InterPro"/>
</dbReference>
<evidence type="ECO:0000259" key="31">
    <source>
        <dbReference type="PROSITE" id="PS51718"/>
    </source>
</evidence>
<dbReference type="InterPro" id="IPR000375">
    <property type="entry name" value="Dynamin_stalk"/>
</dbReference>
<dbReference type="GO" id="GO:0005741">
    <property type="term" value="C:mitochondrial outer membrane"/>
    <property type="evidence" value="ECO:0007669"/>
    <property type="project" value="UniProtKB-SubCell"/>
</dbReference>
<feature type="domain" description="Dynamin-type G" evidence="31">
    <location>
        <begin position="22"/>
        <end position="294"/>
    </location>
</feature>
<dbReference type="InterPro" id="IPR027417">
    <property type="entry name" value="P-loop_NTPase"/>
</dbReference>
<dbReference type="PROSITE" id="PS51718">
    <property type="entry name" value="G_DYNAMIN_2"/>
    <property type="match status" value="1"/>
</dbReference>
<evidence type="ECO:0000256" key="9">
    <source>
        <dbReference type="ARBA" id="ARBA00015210"/>
    </source>
</evidence>
<dbReference type="GO" id="GO:0008289">
    <property type="term" value="F:lipid binding"/>
    <property type="evidence" value="ECO:0007669"/>
    <property type="project" value="UniProtKB-KW"/>
</dbReference>
<name>A0A672HHQ3_SALFA</name>
<evidence type="ECO:0000256" key="27">
    <source>
        <dbReference type="ARBA" id="ARBA00048040"/>
    </source>
</evidence>
<dbReference type="GO" id="GO:0005525">
    <property type="term" value="F:GTP binding"/>
    <property type="evidence" value="ECO:0007669"/>
    <property type="project" value="UniProtKB-KW"/>
</dbReference>
<comment type="catalytic activity">
    <reaction evidence="27">
        <text>GTP + H2O = GDP + phosphate + H(+)</text>
        <dbReference type="Rhea" id="RHEA:19669"/>
        <dbReference type="ChEBI" id="CHEBI:15377"/>
        <dbReference type="ChEBI" id="CHEBI:15378"/>
        <dbReference type="ChEBI" id="CHEBI:37565"/>
        <dbReference type="ChEBI" id="CHEBI:43474"/>
        <dbReference type="ChEBI" id="CHEBI:58189"/>
        <dbReference type="EC" id="3.6.5.5"/>
    </reaction>
</comment>
<dbReference type="OMA" id="MAFRYVK"/>
<keyword evidence="24" id="KW-0168">Coated pit</keyword>
<dbReference type="SUPFAM" id="SSF52540">
    <property type="entry name" value="P-loop containing nucleoside triphosphate hydrolases"/>
    <property type="match status" value="1"/>
</dbReference>
<evidence type="ECO:0000256" key="1">
    <source>
        <dbReference type="ARBA" id="ARBA00004184"/>
    </source>
</evidence>
<evidence type="ECO:0000256" key="26">
    <source>
        <dbReference type="ARBA" id="ARBA00031810"/>
    </source>
</evidence>
<dbReference type="InterPro" id="IPR045063">
    <property type="entry name" value="Dynamin_N"/>
</dbReference>
<evidence type="ECO:0000256" key="25">
    <source>
        <dbReference type="ARBA" id="ARBA00023329"/>
    </source>
</evidence>
<evidence type="ECO:0000256" key="10">
    <source>
        <dbReference type="ARBA" id="ARBA00018833"/>
    </source>
</evidence>
<dbReference type="InterPro" id="IPR022812">
    <property type="entry name" value="Dynamin"/>
</dbReference>
<keyword evidence="33" id="KW-1185">Reference proteome</keyword>
<evidence type="ECO:0000256" key="13">
    <source>
        <dbReference type="ARBA" id="ARBA00022741"/>
    </source>
</evidence>
<dbReference type="PRINTS" id="PR00195">
    <property type="entry name" value="DYNAMIN"/>
</dbReference>
<keyword evidence="11" id="KW-0963">Cytoplasm</keyword>
<evidence type="ECO:0000256" key="14">
    <source>
        <dbReference type="ARBA" id="ARBA00022787"/>
    </source>
</evidence>
<keyword evidence="20" id="KW-0496">Mitochondrion</keyword>
<dbReference type="InterPro" id="IPR030381">
    <property type="entry name" value="G_DYNAMIN_dom"/>
</dbReference>
<keyword evidence="25" id="KW-0968">Cytoplasmic vesicle</keyword>
<dbReference type="InterPro" id="IPR001401">
    <property type="entry name" value="Dynamin_GTPase"/>
</dbReference>
<keyword evidence="22" id="KW-0472">Membrane</keyword>
<evidence type="ECO:0000256" key="8">
    <source>
        <dbReference type="ARBA" id="ARBA00011980"/>
    </source>
</evidence>
<dbReference type="AlphaFoldDB" id="A0A672HHQ3"/>
<sequence length="706" mass="78659">MEALIPVINKLQYVFNTVGADIIQLPQIAVVGTQSSGKSSVLESLVGRDLLPRGTGIVTRRPLILQLVHVDPADARKNDDSGREGEEWGKFLHTKNKIYTDFDEIRQEIESETERISGNNKGISDEPIHLKIFSPHVVRSPHFLPPRDTTPKDIEVQIRDLILKHISNPNCIILAVTAANTDMATSEALKVAREVDPDGRRTLAVVTKLDLMDAGTDAMDVLMGRVIPVKLGLIGVVNRSQLDINNKKSVADAIRDEHAFLQKKYPSLATRNGTKYLARTLNRLLMHHIRDCLPELKTRINVLAAQYQSLLSSYGEPVEDQSATLLQLITKFATEYCNTIEGTAKYIETAELCGGARICYIFHETFGRTLESVDPLGGLSTIDILTAIRNATGPRPSLFVPEVSFELLVKKQVKRLEEPSLRCVELVHEEMQRIIQHCSNYSTQELQRFPKLHEAIVEVVTSLLRKRLPITNEMVHNLVAIELAYINTKHPDFADACGVMNNNIEEQRRNRMRELPASVPRDKVKKKKRKANCLSGEYLASSNACDPDVVTLQAAAGAGPPGEQDGTGNWRGMLKKGEDAPGSGPGSPLKGVVNLLDVPVPVARKLSSREQRDCEVIERLIKSYFLIVRKNIQDSVPKAVMHFLVNHVKDSLQSELVGQLYKSGLLNDLLTESEDMAQRRKEAADMLQALQKASQVIAEIRETHLW</sequence>
<dbReference type="PANTHER" id="PTHR11566:SF39">
    <property type="entry name" value="DYNAMIN-1-LIKE PROTEIN"/>
    <property type="match status" value="1"/>
</dbReference>
<dbReference type="GO" id="GO:0043653">
    <property type="term" value="P:mitochondrial fragmentation involved in apoptotic process"/>
    <property type="evidence" value="ECO:0007669"/>
    <property type="project" value="TreeGrafter"/>
</dbReference>
<reference evidence="32" key="1">
    <citation type="submission" date="2019-06" db="EMBL/GenBank/DDBJ databases">
        <authorList>
            <consortium name="Wellcome Sanger Institute Data Sharing"/>
        </authorList>
    </citation>
    <scope>NUCLEOTIDE SEQUENCE [LARGE SCALE GENOMIC DNA]</scope>
</reference>
<evidence type="ECO:0000313" key="33">
    <source>
        <dbReference type="Proteomes" id="UP000472267"/>
    </source>
</evidence>
<evidence type="ECO:0000256" key="2">
    <source>
        <dbReference type="ARBA" id="ARBA00004275"/>
    </source>
</evidence>
<reference evidence="32" key="2">
    <citation type="submission" date="2025-08" db="UniProtKB">
        <authorList>
            <consortium name="Ensembl"/>
        </authorList>
    </citation>
    <scope>IDENTIFICATION</scope>
</reference>
<evidence type="ECO:0000313" key="32">
    <source>
        <dbReference type="Ensembl" id="ENSSFAP00005028771.1"/>
    </source>
</evidence>
<keyword evidence="12" id="KW-0597">Phosphoprotein</keyword>
<keyword evidence="16" id="KW-0770">Synapse</keyword>
<comment type="subcellular location">
    <subcellularLocation>
        <location evidence="5">Cytoplasm</location>
        <location evidence="5">Cytosol</location>
    </subcellularLocation>
    <subcellularLocation>
        <location evidence="3">Cytoplasmic vesicle</location>
        <location evidence="3">Secretory vesicle</location>
        <location evidence="3">Synaptic vesicle membrane</location>
    </subcellularLocation>
    <subcellularLocation>
        <location evidence="1">Endomembrane system</location>
        <topology evidence="1">Peripheral membrane protein</topology>
    </subcellularLocation>
    <subcellularLocation>
        <location evidence="6">Golgi apparatus</location>
    </subcellularLocation>
    <subcellularLocation>
        <location evidence="7">Membrane</location>
        <location evidence="7">Clathrin-coated pit</location>
    </subcellularLocation>
    <subcellularLocation>
        <location evidence="4">Mitochondrion outer membrane</location>
        <topology evidence="4">Peripheral membrane protein</topology>
    </subcellularLocation>
    <subcellularLocation>
        <location evidence="2">Peroxisome</location>
    </subcellularLocation>
</comment>
<feature type="domain" description="GED" evidence="30">
    <location>
        <begin position="614"/>
        <end position="705"/>
    </location>
</feature>
<dbReference type="InParanoid" id="A0A672HHQ3"/>
<dbReference type="InterPro" id="IPR019762">
    <property type="entry name" value="Dynamin_GTPase_CS"/>
</dbReference>
<dbReference type="Gene3D" id="1.20.120.1240">
    <property type="entry name" value="Dynamin, middle domain"/>
    <property type="match status" value="1"/>
</dbReference>
<evidence type="ECO:0000256" key="21">
    <source>
        <dbReference type="ARBA" id="ARBA00023134"/>
    </source>
</evidence>
<evidence type="ECO:0000256" key="29">
    <source>
        <dbReference type="SAM" id="MobiDB-lite"/>
    </source>
</evidence>
<evidence type="ECO:0000256" key="7">
    <source>
        <dbReference type="ARBA" id="ARBA00004600"/>
    </source>
</evidence>
<evidence type="ECO:0000256" key="16">
    <source>
        <dbReference type="ARBA" id="ARBA00023018"/>
    </source>
</evidence>
<evidence type="ECO:0000256" key="19">
    <source>
        <dbReference type="ARBA" id="ARBA00023121"/>
    </source>
</evidence>
<evidence type="ECO:0000256" key="11">
    <source>
        <dbReference type="ARBA" id="ARBA00022490"/>
    </source>
</evidence>
<evidence type="ECO:0000256" key="6">
    <source>
        <dbReference type="ARBA" id="ARBA00004555"/>
    </source>
</evidence>
<keyword evidence="14" id="KW-1000">Mitochondrion outer membrane</keyword>
<dbReference type="Gene3D" id="3.40.50.300">
    <property type="entry name" value="P-loop containing nucleotide triphosphate hydrolases"/>
    <property type="match status" value="1"/>
</dbReference>
<keyword evidence="23" id="KW-0576">Peroxisome</keyword>
<dbReference type="GO" id="GO:0048312">
    <property type="term" value="P:intracellular distribution of mitochondria"/>
    <property type="evidence" value="ECO:0007669"/>
    <property type="project" value="TreeGrafter"/>
</dbReference>
<dbReference type="FunFam" id="3.40.50.300:FF:000172">
    <property type="entry name" value="Dynamin-1-like protein isoform 1"/>
    <property type="match status" value="1"/>
</dbReference>
<keyword evidence="13 28" id="KW-0547">Nucleotide-binding</keyword>